<dbReference type="Proteomes" id="UP000603912">
    <property type="component" value="Unassembled WGS sequence"/>
</dbReference>
<accession>A0A917I980</accession>
<reference evidence="1" key="2">
    <citation type="submission" date="2020-09" db="EMBL/GenBank/DDBJ databases">
        <authorList>
            <person name="Sun Q."/>
            <person name="Zhou Y."/>
        </authorList>
    </citation>
    <scope>NUCLEOTIDE SEQUENCE</scope>
    <source>
        <strain evidence="1">CGMCC 1.12214</strain>
    </source>
</reference>
<name>A0A917I980_9HYPH</name>
<dbReference type="EMBL" id="BMES01000002">
    <property type="protein sequence ID" value="GGH25233.1"/>
    <property type="molecule type" value="Genomic_DNA"/>
</dbReference>
<organism evidence="1 2">
    <name type="scientific">Alsobacter metallidurans</name>
    <dbReference type="NCBI Taxonomy" id="340221"/>
    <lineage>
        <taxon>Bacteria</taxon>
        <taxon>Pseudomonadati</taxon>
        <taxon>Pseudomonadota</taxon>
        <taxon>Alphaproteobacteria</taxon>
        <taxon>Hyphomicrobiales</taxon>
        <taxon>Alsobacteraceae</taxon>
        <taxon>Alsobacter</taxon>
    </lineage>
</organism>
<protein>
    <submittedName>
        <fullName evidence="1">Uncharacterized protein</fullName>
    </submittedName>
</protein>
<comment type="caution">
    <text evidence="1">The sequence shown here is derived from an EMBL/GenBank/DDBJ whole genome shotgun (WGS) entry which is preliminary data.</text>
</comment>
<gene>
    <name evidence="1" type="ORF">GCM10007036_32220</name>
</gene>
<evidence type="ECO:0000313" key="2">
    <source>
        <dbReference type="Proteomes" id="UP000603912"/>
    </source>
</evidence>
<proteinExistence type="predicted"/>
<dbReference type="AlphaFoldDB" id="A0A917I980"/>
<sequence length="147" mass="16516">MNANRIQNVVIRTIEKQSIALDDVREIQRLIEDAGISKEEAEGLIRMERMVGQACDAWAEFFVEALTAHLVWERRPTGYIRDEDAAWLITCLQMARSGPALNVGPLLVNLVREAERVDQAVIALALEENRGLRALQDPEVALVRRAA</sequence>
<dbReference type="RefSeq" id="WP_188518737.1">
    <property type="nucleotide sequence ID" value="NZ_BMES01000002.1"/>
</dbReference>
<keyword evidence="2" id="KW-1185">Reference proteome</keyword>
<reference evidence="1" key="1">
    <citation type="journal article" date="2014" name="Int. J. Syst. Evol. Microbiol.">
        <title>Complete genome sequence of Corynebacterium casei LMG S-19264T (=DSM 44701T), isolated from a smear-ripened cheese.</title>
        <authorList>
            <consortium name="US DOE Joint Genome Institute (JGI-PGF)"/>
            <person name="Walter F."/>
            <person name="Albersmeier A."/>
            <person name="Kalinowski J."/>
            <person name="Ruckert C."/>
        </authorList>
    </citation>
    <scope>NUCLEOTIDE SEQUENCE</scope>
    <source>
        <strain evidence="1">CGMCC 1.12214</strain>
    </source>
</reference>
<evidence type="ECO:0000313" key="1">
    <source>
        <dbReference type="EMBL" id="GGH25233.1"/>
    </source>
</evidence>